<evidence type="ECO:0000259" key="4">
    <source>
        <dbReference type="Pfam" id="PF10506"/>
    </source>
</evidence>
<dbReference type="InterPro" id="IPR040171">
    <property type="entry name" value="USBP1-like"/>
</dbReference>
<dbReference type="Pfam" id="PF10506">
    <property type="entry name" value="USHBP1_PDZ-bd"/>
    <property type="match status" value="1"/>
</dbReference>
<feature type="compositionally biased region" description="Basic and acidic residues" evidence="2">
    <location>
        <begin position="124"/>
        <end position="136"/>
    </location>
</feature>
<dbReference type="EMBL" id="BAAFST010000008">
    <property type="protein sequence ID" value="GAB1293303.1"/>
    <property type="molecule type" value="Genomic_DNA"/>
</dbReference>
<gene>
    <name evidence="5" type="ORF">APTSU1_000853400</name>
</gene>
<protein>
    <submittedName>
        <fullName evidence="5">Usher syndrome type-1C protein-binding protein 1</fullName>
    </submittedName>
</protein>
<feature type="chain" id="PRO_5045946762" evidence="3">
    <location>
        <begin position="28"/>
        <end position="697"/>
    </location>
</feature>
<keyword evidence="3" id="KW-0732">Signal</keyword>
<feature type="coiled-coil region" evidence="1">
    <location>
        <begin position="176"/>
        <end position="210"/>
    </location>
</feature>
<dbReference type="InterPro" id="IPR019536">
    <property type="entry name" value="USHBP1_PDZ-bd"/>
</dbReference>
<evidence type="ECO:0000256" key="1">
    <source>
        <dbReference type="SAM" id="Coils"/>
    </source>
</evidence>
<feature type="coiled-coil region" evidence="1">
    <location>
        <begin position="466"/>
        <end position="500"/>
    </location>
</feature>
<proteinExistence type="predicted"/>
<feature type="domain" description="Harmonin-binding protein USHBP1 PDZ-binding" evidence="4">
    <location>
        <begin position="282"/>
        <end position="345"/>
    </location>
</feature>
<keyword evidence="1" id="KW-0175">Coiled coil</keyword>
<evidence type="ECO:0000256" key="3">
    <source>
        <dbReference type="SAM" id="SignalP"/>
    </source>
</evidence>
<feature type="region of interest" description="Disordered" evidence="2">
    <location>
        <begin position="518"/>
        <end position="544"/>
    </location>
</feature>
<comment type="caution">
    <text evidence="5">The sequence shown here is derived from an EMBL/GenBank/DDBJ whole genome shotgun (WGS) entry which is preliminary data.</text>
</comment>
<evidence type="ECO:0000313" key="5">
    <source>
        <dbReference type="EMBL" id="GAB1293303.1"/>
    </source>
</evidence>
<feature type="region of interest" description="Disordered" evidence="2">
    <location>
        <begin position="219"/>
        <end position="242"/>
    </location>
</feature>
<reference evidence="5 6" key="1">
    <citation type="submission" date="2024-08" db="EMBL/GenBank/DDBJ databases">
        <title>The draft genome of Apodemus speciosus.</title>
        <authorList>
            <person name="Nabeshima K."/>
            <person name="Suzuki S."/>
            <person name="Onuma M."/>
        </authorList>
    </citation>
    <scope>NUCLEOTIDE SEQUENCE [LARGE SCALE GENOMIC DNA]</scope>
    <source>
        <strain evidence="5">IB14-021</strain>
    </source>
</reference>
<dbReference type="PANTHER" id="PTHR23347:SF5">
    <property type="entry name" value="HARMONIN-BINDING PROTEIN USHBP1"/>
    <property type="match status" value="1"/>
</dbReference>
<evidence type="ECO:0000313" key="6">
    <source>
        <dbReference type="Proteomes" id="UP001623349"/>
    </source>
</evidence>
<dbReference type="PANTHER" id="PTHR23347">
    <property type="entry name" value="COLORECTAL MUTANT CANCER PROTEIN MCC PROTEIN -RELATED"/>
    <property type="match status" value="1"/>
</dbReference>
<feature type="coiled-coil region" evidence="1">
    <location>
        <begin position="592"/>
        <end position="672"/>
    </location>
</feature>
<evidence type="ECO:0000256" key="2">
    <source>
        <dbReference type="SAM" id="MobiDB-lite"/>
    </source>
</evidence>
<organism evidence="5 6">
    <name type="scientific">Apodemus speciosus</name>
    <name type="common">Large Japanese field mouse</name>
    <dbReference type="NCBI Taxonomy" id="105296"/>
    <lineage>
        <taxon>Eukaryota</taxon>
        <taxon>Metazoa</taxon>
        <taxon>Chordata</taxon>
        <taxon>Craniata</taxon>
        <taxon>Vertebrata</taxon>
        <taxon>Euteleostomi</taxon>
        <taxon>Mammalia</taxon>
        <taxon>Eutheria</taxon>
        <taxon>Euarchontoglires</taxon>
        <taxon>Glires</taxon>
        <taxon>Rodentia</taxon>
        <taxon>Myomorpha</taxon>
        <taxon>Muroidea</taxon>
        <taxon>Muridae</taxon>
        <taxon>Murinae</taxon>
        <taxon>Apodemus</taxon>
    </lineage>
</organism>
<sequence length="697" mass="76285">MPPVETLRTSCFRVTLVLACRALGTASFPAQPSWDPGVRTPGLCGASGGWGFPTLHRTKEDCDVRSHVVPTSLSPEEQCKPEVEAPLDTGPAEISAPNVYETLQCRLSSLEAVVAAWRHHSESFPRPVEAEDRDLGAPESFGDEEEAARPGQQEAARLTERNAWLRLVLGHRDDELAFTRASLQDAQAEKETLQRQVQELEDSLMQLEASPPPSILRVRHRDSNSCSSGAERRPWAPQTLDSPMAHPLLQRLRSDSSTQSVGCLSTQHPAQEMYLMEDQMGRLQGSIETLKCFNRLLLAVLQGYKGRCESLSIKLGKREAEATALRLALQYSEDCEEVYEVLLALKTASLGTGVGAAKGDLRTAEEEASRLLVEKEAAMDVETPRPSPEGSSVDKPTPEELAAQLHGYAQYLRERWALVKIPEALGPATASKPTMPHAEATVQAILETQPGPALPRLEKSQIQQDLAATRDSLADLVLRLQLAQREKRGLELREAALRALGPAHRLLLQQLRWERAHLAGDGSSGGSSEDPSSEEEAGEDRQQHCQAFPAEPAQFNPGVQCSAEAMAQRGSPVLLGGQMGKAWSSENVSQELSASLARAVDLRAQLQSLRRQLEQVAQKGRTRRAQSAELHRELCKAHSALALAFKAAHRKQEEQRRKLEQQVARMQALQAEELAVLTSTARALGKPGAPQPAQTFL</sequence>
<feature type="region of interest" description="Disordered" evidence="2">
    <location>
        <begin position="124"/>
        <end position="155"/>
    </location>
</feature>
<keyword evidence="6" id="KW-1185">Reference proteome</keyword>
<name>A0ABQ0F289_APOSI</name>
<feature type="signal peptide" evidence="3">
    <location>
        <begin position="1"/>
        <end position="27"/>
    </location>
</feature>
<accession>A0ABQ0F289</accession>
<dbReference type="Proteomes" id="UP001623349">
    <property type="component" value="Unassembled WGS sequence"/>
</dbReference>